<reference evidence="2" key="1">
    <citation type="submission" date="2018-01" db="EMBL/GenBank/DDBJ databases">
        <title>An insight into the sialome of Amazonian anophelines.</title>
        <authorList>
            <person name="Ribeiro J.M."/>
            <person name="Scarpassa V."/>
            <person name="Calvo E."/>
        </authorList>
    </citation>
    <scope>NUCLEOTIDE SEQUENCE</scope>
</reference>
<protein>
    <submittedName>
        <fullName evidence="2">Putative secreted protein</fullName>
    </submittedName>
</protein>
<evidence type="ECO:0000313" key="2">
    <source>
        <dbReference type="EMBL" id="MBW78474.1"/>
    </source>
</evidence>
<sequence length="77" mass="8547">MLKWVLRLESLLAAVRAPLVPPALSYSSPSTPSIAAVSSTTRFITARTERGSRQLSQSRVSTLLRSICDRFKPCRRT</sequence>
<accession>A0A2M4DLN6</accession>
<proteinExistence type="predicted"/>
<keyword evidence="1" id="KW-0732">Signal</keyword>
<dbReference type="EMBL" id="GGFL01014296">
    <property type="protein sequence ID" value="MBW78474.1"/>
    <property type="molecule type" value="Transcribed_RNA"/>
</dbReference>
<feature type="chain" id="PRO_5014669662" evidence="1">
    <location>
        <begin position="18"/>
        <end position="77"/>
    </location>
</feature>
<dbReference type="AlphaFoldDB" id="A0A2M4DLN6"/>
<name>A0A2M4DLN6_ANODA</name>
<organism evidence="2">
    <name type="scientific">Anopheles darlingi</name>
    <name type="common">Mosquito</name>
    <dbReference type="NCBI Taxonomy" id="43151"/>
    <lineage>
        <taxon>Eukaryota</taxon>
        <taxon>Metazoa</taxon>
        <taxon>Ecdysozoa</taxon>
        <taxon>Arthropoda</taxon>
        <taxon>Hexapoda</taxon>
        <taxon>Insecta</taxon>
        <taxon>Pterygota</taxon>
        <taxon>Neoptera</taxon>
        <taxon>Endopterygota</taxon>
        <taxon>Diptera</taxon>
        <taxon>Nematocera</taxon>
        <taxon>Culicoidea</taxon>
        <taxon>Culicidae</taxon>
        <taxon>Anophelinae</taxon>
        <taxon>Anopheles</taxon>
    </lineage>
</organism>
<feature type="signal peptide" evidence="1">
    <location>
        <begin position="1"/>
        <end position="17"/>
    </location>
</feature>
<evidence type="ECO:0000256" key="1">
    <source>
        <dbReference type="SAM" id="SignalP"/>
    </source>
</evidence>